<dbReference type="InterPro" id="IPR025436">
    <property type="entry name" value="DUF4179"/>
</dbReference>
<comment type="caution">
    <text evidence="3">The sequence shown here is derived from an EMBL/GenBank/DDBJ whole genome shotgun (WGS) entry which is preliminary data.</text>
</comment>
<proteinExistence type="predicted"/>
<evidence type="ECO:0000313" key="3">
    <source>
        <dbReference type="EMBL" id="MDQ0494093.1"/>
    </source>
</evidence>
<organism evidence="3 4">
    <name type="scientific">Paenibacillus brasilensis</name>
    <dbReference type="NCBI Taxonomy" id="128574"/>
    <lineage>
        <taxon>Bacteria</taxon>
        <taxon>Bacillati</taxon>
        <taxon>Bacillota</taxon>
        <taxon>Bacilli</taxon>
        <taxon>Bacillales</taxon>
        <taxon>Paenibacillaceae</taxon>
        <taxon>Paenibacillus</taxon>
    </lineage>
</organism>
<keyword evidence="4" id="KW-1185">Reference proteome</keyword>
<dbReference type="EMBL" id="JAUSWA010000011">
    <property type="protein sequence ID" value="MDQ0494093.1"/>
    <property type="molecule type" value="Genomic_DNA"/>
</dbReference>
<evidence type="ECO:0000313" key="4">
    <source>
        <dbReference type="Proteomes" id="UP001242811"/>
    </source>
</evidence>
<feature type="domain" description="DUF4179" evidence="2">
    <location>
        <begin position="51"/>
        <end position="133"/>
    </location>
</feature>
<gene>
    <name evidence="3" type="ORF">QOZ95_002256</name>
</gene>
<keyword evidence="1" id="KW-1133">Transmembrane helix</keyword>
<dbReference type="Pfam" id="PF13786">
    <property type="entry name" value="DUF4179"/>
    <property type="match status" value="1"/>
</dbReference>
<accession>A0ABU0L0T3</accession>
<name>A0ABU0L0T3_9BACL</name>
<evidence type="ECO:0000256" key="1">
    <source>
        <dbReference type="SAM" id="Phobius"/>
    </source>
</evidence>
<keyword evidence="1" id="KW-0472">Membrane</keyword>
<evidence type="ECO:0000259" key="2">
    <source>
        <dbReference type="Pfam" id="PF13786"/>
    </source>
</evidence>
<dbReference type="Gene3D" id="2.60.40.1630">
    <property type="entry name" value="bacillus anthracis domain"/>
    <property type="match status" value="1"/>
</dbReference>
<feature type="transmembrane region" description="Helical" evidence="1">
    <location>
        <begin position="58"/>
        <end position="77"/>
    </location>
</feature>
<dbReference type="RefSeq" id="WP_152379796.1">
    <property type="nucleotide sequence ID" value="NZ_CP045298.1"/>
</dbReference>
<dbReference type="Proteomes" id="UP001242811">
    <property type="component" value="Unassembled WGS sequence"/>
</dbReference>
<protein>
    <recommendedName>
        <fullName evidence="2">DUF4179 domain-containing protein</fullName>
    </recommendedName>
</protein>
<reference evidence="3 4" key="1">
    <citation type="submission" date="2023-07" db="EMBL/GenBank/DDBJ databases">
        <title>Genomic Encyclopedia of Type Strains, Phase IV (KMG-IV): sequencing the most valuable type-strain genomes for metagenomic binning, comparative biology and taxonomic classification.</title>
        <authorList>
            <person name="Goeker M."/>
        </authorList>
    </citation>
    <scope>NUCLEOTIDE SEQUENCE [LARGE SCALE GENOMIC DNA]</scope>
    <source>
        <strain evidence="3 4">DSM 14914</strain>
    </source>
</reference>
<sequence length="557" mass="62879">MNNVEKALKHKLNEDSGVAYPDFEDMWNRMEQAGQTAHTLPEAPKSVTPRRHRNWRKIAIAASLSTLLVAVPVYAAIQYNWDNLLQGRKGIETALAQNLGQPLEQSITRDGVKLTLHTAIVDENRTVILYSLEVGKRAKNEFWNVKGVSLKNAAGTSSEGEYSFQQWDEKNQRYNGYFESDWTPQQETENIRLTVDHIELSSIQEVDLPLDIQSPQIQTFKLDRDGLQAMKVQVFEQGKDKLLLSSAITFNSSIAKKWDNPQIIAYKGGEPVMSQSGGAFGTPGENGEYTAQQYFKRGDIPKVQTTYKLQYAKIERGIDEPINFDLQLSKKRMESGTIKSVLNTPLENGNPNFMVEQMIVTPTQIRVTIRSKKKFASLPYQKYVLDVNGKTLKGNRWSSPDREPDLNTIGFERPSDLVITRDTPINFTGKYKVTAHSDDKTPQHLTDISDQKQTLTTHIGGYPVKWTYYKQGMNLFVETESEDARFGGINQTHIGLGEGRILGKPITANFDGDGINKAVDVYKNFKGKEASVYMFYYTTDDPEAETTVALQPSNHQK</sequence>
<keyword evidence="1" id="KW-0812">Transmembrane</keyword>